<reference evidence="6 7" key="1">
    <citation type="submission" date="2020-04" db="EMBL/GenBank/DDBJ databases">
        <title>Plant Genome Project.</title>
        <authorList>
            <person name="Zhang R.-G."/>
        </authorList>
    </citation>
    <scope>NUCLEOTIDE SEQUENCE [LARGE SCALE GENOMIC DNA]</scope>
    <source>
        <strain evidence="6">YNK0</strain>
        <tissue evidence="6">Leaf</tissue>
    </source>
</reference>
<dbReference type="Gene3D" id="3.30.40.10">
    <property type="entry name" value="Zinc/RING finger domain, C3HC4 (zinc finger)"/>
    <property type="match status" value="1"/>
</dbReference>
<protein>
    <recommendedName>
        <fullName evidence="5">RING-type domain-containing protein</fullName>
    </recommendedName>
</protein>
<evidence type="ECO:0000259" key="5">
    <source>
        <dbReference type="PROSITE" id="PS50089"/>
    </source>
</evidence>
<dbReference type="InterPro" id="IPR051834">
    <property type="entry name" value="RING_finger_E3_ligase"/>
</dbReference>
<evidence type="ECO:0000313" key="6">
    <source>
        <dbReference type="EMBL" id="KAF8411084.1"/>
    </source>
</evidence>
<dbReference type="PANTHER" id="PTHR45931">
    <property type="entry name" value="SI:CH211-59O9.10"/>
    <property type="match status" value="1"/>
</dbReference>
<dbReference type="InterPro" id="IPR001841">
    <property type="entry name" value="Znf_RING"/>
</dbReference>
<keyword evidence="3" id="KW-0862">Zinc</keyword>
<proteinExistence type="predicted"/>
<dbReference type="GO" id="GO:0005634">
    <property type="term" value="C:nucleus"/>
    <property type="evidence" value="ECO:0007669"/>
    <property type="project" value="TreeGrafter"/>
</dbReference>
<comment type="caution">
    <text evidence="6">The sequence shown here is derived from an EMBL/GenBank/DDBJ whole genome shotgun (WGS) entry which is preliminary data.</text>
</comment>
<organism evidence="6 7">
    <name type="scientific">Tetracentron sinense</name>
    <name type="common">Spur-leaf</name>
    <dbReference type="NCBI Taxonomy" id="13715"/>
    <lineage>
        <taxon>Eukaryota</taxon>
        <taxon>Viridiplantae</taxon>
        <taxon>Streptophyta</taxon>
        <taxon>Embryophyta</taxon>
        <taxon>Tracheophyta</taxon>
        <taxon>Spermatophyta</taxon>
        <taxon>Magnoliopsida</taxon>
        <taxon>Trochodendrales</taxon>
        <taxon>Trochodendraceae</taxon>
        <taxon>Tetracentron</taxon>
    </lineage>
</organism>
<dbReference type="InterPro" id="IPR013083">
    <property type="entry name" value="Znf_RING/FYVE/PHD"/>
</dbReference>
<dbReference type="SMART" id="SM00184">
    <property type="entry name" value="RING"/>
    <property type="match status" value="1"/>
</dbReference>
<dbReference type="PANTHER" id="PTHR45931:SF16">
    <property type="entry name" value="RING_U-BOX SUPERFAMILY PROTEIN"/>
    <property type="match status" value="1"/>
</dbReference>
<dbReference type="PROSITE" id="PS50089">
    <property type="entry name" value="ZF_RING_2"/>
    <property type="match status" value="1"/>
</dbReference>
<dbReference type="GO" id="GO:0006511">
    <property type="term" value="P:ubiquitin-dependent protein catabolic process"/>
    <property type="evidence" value="ECO:0007669"/>
    <property type="project" value="TreeGrafter"/>
</dbReference>
<dbReference type="SUPFAM" id="SSF57850">
    <property type="entry name" value="RING/U-box"/>
    <property type="match status" value="1"/>
</dbReference>
<evidence type="ECO:0000313" key="7">
    <source>
        <dbReference type="Proteomes" id="UP000655225"/>
    </source>
</evidence>
<keyword evidence="2 4" id="KW-0863">Zinc-finger</keyword>
<name>A0A834ZP17_TETSI</name>
<dbReference type="AlphaFoldDB" id="A0A834ZP17"/>
<accession>A0A834ZP17</accession>
<dbReference type="OrthoDB" id="8062037at2759"/>
<keyword evidence="1" id="KW-0479">Metal-binding</keyword>
<dbReference type="GO" id="GO:0061630">
    <property type="term" value="F:ubiquitin protein ligase activity"/>
    <property type="evidence" value="ECO:0007669"/>
    <property type="project" value="TreeGrafter"/>
</dbReference>
<keyword evidence="7" id="KW-1185">Reference proteome</keyword>
<sequence length="194" mass="22565">MSSRSGSDNLASAPRNWGTGMDSPIYLQLGQTVPYRPVDPRRGARDPPFEIVRTVPYGSFPVQSNSLLQFRVVENDRMDPRLRQLFHSSPPRNMESRLTHEDQKKALKMLKKQVYRNIPKRWCLYYRDMDSKSFDERDEDGKSCAICLDDFVPYQEVMVTPCNHMFHEDCIVPWLTGNSRCPICRFALRDNTAN</sequence>
<dbReference type="GO" id="GO:0008270">
    <property type="term" value="F:zinc ion binding"/>
    <property type="evidence" value="ECO:0007669"/>
    <property type="project" value="UniProtKB-KW"/>
</dbReference>
<evidence type="ECO:0000256" key="4">
    <source>
        <dbReference type="PROSITE-ProRule" id="PRU00175"/>
    </source>
</evidence>
<dbReference type="Proteomes" id="UP000655225">
    <property type="component" value="Unassembled WGS sequence"/>
</dbReference>
<evidence type="ECO:0000256" key="2">
    <source>
        <dbReference type="ARBA" id="ARBA00022771"/>
    </source>
</evidence>
<gene>
    <name evidence="6" type="ORF">HHK36_003623</name>
</gene>
<dbReference type="EMBL" id="JABCRI010000002">
    <property type="protein sequence ID" value="KAF8411084.1"/>
    <property type="molecule type" value="Genomic_DNA"/>
</dbReference>
<evidence type="ECO:0000256" key="3">
    <source>
        <dbReference type="ARBA" id="ARBA00022833"/>
    </source>
</evidence>
<feature type="domain" description="RING-type" evidence="5">
    <location>
        <begin position="144"/>
        <end position="185"/>
    </location>
</feature>
<evidence type="ECO:0000256" key="1">
    <source>
        <dbReference type="ARBA" id="ARBA00022723"/>
    </source>
</evidence>
<dbReference type="Pfam" id="PF13639">
    <property type="entry name" value="zf-RING_2"/>
    <property type="match status" value="1"/>
</dbReference>